<feature type="region of interest" description="Disordered" evidence="6">
    <location>
        <begin position="191"/>
        <end position="210"/>
    </location>
</feature>
<dbReference type="GO" id="GO:0140566">
    <property type="term" value="F:histone reader activity"/>
    <property type="evidence" value="ECO:0007669"/>
    <property type="project" value="InterPro"/>
</dbReference>
<proteinExistence type="predicted"/>
<gene>
    <name evidence="7" type="ORF">ARALYDRAFT_358315</name>
</gene>
<evidence type="ECO:0000256" key="5">
    <source>
        <dbReference type="ARBA" id="ARBA00023163"/>
    </source>
</evidence>
<keyword evidence="8" id="KW-1185">Reference proteome</keyword>
<dbReference type="InterPro" id="IPR011011">
    <property type="entry name" value="Znf_FYVE_PHD"/>
</dbReference>
<dbReference type="KEGG" id="aly:9302489"/>
<dbReference type="STRING" id="81972.D7MUH3"/>
<dbReference type="SUPFAM" id="SSF57903">
    <property type="entry name" value="FYVE/PHD zinc finger"/>
    <property type="match status" value="1"/>
</dbReference>
<feature type="compositionally biased region" description="Low complexity" evidence="6">
    <location>
        <begin position="200"/>
        <end position="210"/>
    </location>
</feature>
<evidence type="ECO:0000256" key="1">
    <source>
        <dbReference type="ARBA" id="ARBA00022723"/>
    </source>
</evidence>
<dbReference type="Gene3D" id="3.30.40.10">
    <property type="entry name" value="Zinc/RING finger domain, C3HC4 (zinc finger)"/>
    <property type="match status" value="1"/>
</dbReference>
<dbReference type="Gramene" id="fgenesh1_pg.C_scaffold_8002102">
    <property type="protein sequence ID" value="fgenesh1_pg.C_scaffold_8002102"/>
    <property type="gene ID" value="fgenesh1_pg.C_scaffold_8002102"/>
</dbReference>
<evidence type="ECO:0000256" key="2">
    <source>
        <dbReference type="ARBA" id="ARBA00022771"/>
    </source>
</evidence>
<reference evidence="8" key="1">
    <citation type="journal article" date="2011" name="Nat. Genet.">
        <title>The Arabidopsis lyrata genome sequence and the basis of rapid genome size change.</title>
        <authorList>
            <person name="Hu T.T."/>
            <person name="Pattyn P."/>
            <person name="Bakker E.G."/>
            <person name="Cao J."/>
            <person name="Cheng J.-F."/>
            <person name="Clark R.M."/>
            <person name="Fahlgren N."/>
            <person name="Fawcett J.A."/>
            <person name="Grimwood J."/>
            <person name="Gundlach H."/>
            <person name="Haberer G."/>
            <person name="Hollister J.D."/>
            <person name="Ossowski S."/>
            <person name="Ottilar R.P."/>
            <person name="Salamov A.A."/>
            <person name="Schneeberger K."/>
            <person name="Spannagl M."/>
            <person name="Wang X."/>
            <person name="Yang L."/>
            <person name="Nasrallah M.E."/>
            <person name="Bergelson J."/>
            <person name="Carrington J.C."/>
            <person name="Gaut B.S."/>
            <person name="Schmutz J."/>
            <person name="Mayer K.F.X."/>
            <person name="Van de Peer Y."/>
            <person name="Grigoriev I.V."/>
            <person name="Nordborg M."/>
            <person name="Weigel D."/>
            <person name="Guo Y.-L."/>
        </authorList>
    </citation>
    <scope>NUCLEOTIDE SEQUENCE [LARGE SCALE GENOMIC DNA]</scope>
    <source>
        <strain evidence="8">cv. MN47</strain>
    </source>
</reference>
<dbReference type="GO" id="GO:0034244">
    <property type="term" value="P:negative regulation of transcription elongation by RNA polymerase II"/>
    <property type="evidence" value="ECO:0007669"/>
    <property type="project" value="InterPro"/>
</dbReference>
<evidence type="ECO:0000256" key="6">
    <source>
        <dbReference type="SAM" id="MobiDB-lite"/>
    </source>
</evidence>
<keyword evidence="1" id="KW-0479">Metal-binding</keyword>
<dbReference type="PANTHER" id="PTHR33304:SF36">
    <property type="entry name" value="GB|AAF26970.1-RELATED"/>
    <property type="match status" value="1"/>
</dbReference>
<dbReference type="EMBL" id="GL348720">
    <property type="protein sequence ID" value="EFH42674.1"/>
    <property type="molecule type" value="Genomic_DNA"/>
</dbReference>
<evidence type="ECO:0000313" key="7">
    <source>
        <dbReference type="EMBL" id="EFH42674.1"/>
    </source>
</evidence>
<evidence type="ECO:0008006" key="9">
    <source>
        <dbReference type="Google" id="ProtNLM"/>
    </source>
</evidence>
<organism evidence="8">
    <name type="scientific">Arabidopsis lyrata subsp. lyrata</name>
    <name type="common">Lyre-leaved rock-cress</name>
    <dbReference type="NCBI Taxonomy" id="81972"/>
    <lineage>
        <taxon>Eukaryota</taxon>
        <taxon>Viridiplantae</taxon>
        <taxon>Streptophyta</taxon>
        <taxon>Embryophyta</taxon>
        <taxon>Tracheophyta</taxon>
        <taxon>Spermatophyta</taxon>
        <taxon>Magnoliopsida</taxon>
        <taxon>eudicotyledons</taxon>
        <taxon>Gunneridae</taxon>
        <taxon>Pentapetalae</taxon>
        <taxon>rosids</taxon>
        <taxon>malvids</taxon>
        <taxon>Brassicales</taxon>
        <taxon>Brassicaceae</taxon>
        <taxon>Camelineae</taxon>
        <taxon>Arabidopsis</taxon>
    </lineage>
</organism>
<keyword evidence="3" id="KW-0862">Zinc</keyword>
<dbReference type="AlphaFoldDB" id="D7MUH3"/>
<dbReference type="HOGENOM" id="CLU_1191302_0_0_1"/>
<protein>
    <recommendedName>
        <fullName evidence="9">Zinc finger PHD-type domain-containing protein</fullName>
    </recommendedName>
</protein>
<evidence type="ECO:0000256" key="4">
    <source>
        <dbReference type="ARBA" id="ARBA00023015"/>
    </source>
</evidence>
<dbReference type="InterPro" id="IPR049914">
    <property type="entry name" value="PHD1-3/5-6"/>
</dbReference>
<dbReference type="Proteomes" id="UP000008694">
    <property type="component" value="Unassembled WGS sequence"/>
</dbReference>
<evidence type="ECO:0000256" key="3">
    <source>
        <dbReference type="ARBA" id="ARBA00022833"/>
    </source>
</evidence>
<evidence type="ECO:0000313" key="8">
    <source>
        <dbReference type="Proteomes" id="UP000008694"/>
    </source>
</evidence>
<keyword evidence="5" id="KW-0804">Transcription</keyword>
<dbReference type="InterPro" id="IPR013083">
    <property type="entry name" value="Znf_RING/FYVE/PHD"/>
</dbReference>
<keyword evidence="4" id="KW-0805">Transcription regulation</keyword>
<accession>D7MUH3</accession>
<dbReference type="GO" id="GO:0008270">
    <property type="term" value="F:zinc ion binding"/>
    <property type="evidence" value="ECO:0007669"/>
    <property type="project" value="UniProtKB-KW"/>
</dbReference>
<name>D7MUH3_ARALL</name>
<dbReference type="PANTHER" id="PTHR33304">
    <property type="match status" value="1"/>
</dbReference>
<keyword evidence="2" id="KW-0863">Zinc-finger</keyword>
<sequence>MVYESGYKPGSENPTFTSDFSLSNSLVKLKKKPCEVCGSDANEHLMMTCFMCRDAREHTYCARVMLQRVPRLWICEECRDFSSIANKTANSQVEEAAQPSRTIIQVEQVVVKEVCIDQTVPSSTTIQVPLDQTTPSSRTIVDNENLIEAAAPSSRSNQVADNKDWIEAAAPSLRSNQVVEQVVPVAPRTDHEYITDESTPESSSPVSPCSLRDETNLFHFNYPSLSLPPLMKN</sequence>
<dbReference type="OrthoDB" id="651601at2759"/>